<accession>A0AA97F5T5</accession>
<evidence type="ECO:0000259" key="1">
    <source>
        <dbReference type="Pfam" id="PF08818"/>
    </source>
</evidence>
<evidence type="ECO:0000313" key="3">
    <source>
        <dbReference type="Proteomes" id="UP001302429"/>
    </source>
</evidence>
<evidence type="ECO:0000313" key="2">
    <source>
        <dbReference type="EMBL" id="WOE74506.1"/>
    </source>
</evidence>
<dbReference type="KEGG" id="acoa:RB602_11690"/>
<dbReference type="Pfam" id="PF08818">
    <property type="entry name" value="DUF1801"/>
    <property type="match status" value="1"/>
</dbReference>
<dbReference type="SUPFAM" id="SSF159888">
    <property type="entry name" value="YdhG-like"/>
    <property type="match status" value="1"/>
</dbReference>
<dbReference type="AlphaFoldDB" id="A0AA97F5T5"/>
<dbReference type="InterPro" id="IPR014922">
    <property type="entry name" value="YdhG-like"/>
</dbReference>
<feature type="domain" description="YdhG-like" evidence="1">
    <location>
        <begin position="25"/>
        <end position="134"/>
    </location>
</feature>
<name>A0AA97F5T5_9SPHN</name>
<protein>
    <submittedName>
        <fullName evidence="2">DUF1801 domain-containing protein</fullName>
    </submittedName>
</protein>
<sequence>MAENKTQENDGDVNAFINAVEHDGRREDARVLLDLFHKVTGVEPKMWGDSIIGYGSYHYKYDSGREGDFLRTGFSPRKANLSLYIMGSAYDGEAQKKRDALLAKLGKHKMARACLYITRLKNVDMDVLEELIRDDWEHMQRKYPE</sequence>
<dbReference type="RefSeq" id="WP_317080762.1">
    <property type="nucleotide sequence ID" value="NZ_CP136594.1"/>
</dbReference>
<gene>
    <name evidence="2" type="ORF">RB602_11690</name>
</gene>
<reference evidence="2 3" key="1">
    <citation type="submission" date="2023-10" db="EMBL/GenBank/DDBJ databases">
        <title>Complete genome sequence of a Sphingomonadaceae bacterium.</title>
        <authorList>
            <person name="Yan C."/>
        </authorList>
    </citation>
    <scope>NUCLEOTIDE SEQUENCE [LARGE SCALE GENOMIC DNA]</scope>
    <source>
        <strain evidence="2 3">SCSIO 66989</strain>
    </source>
</reference>
<organism evidence="2 3">
    <name type="scientific">Alterisphingorhabdus coralli</name>
    <dbReference type="NCBI Taxonomy" id="3071408"/>
    <lineage>
        <taxon>Bacteria</taxon>
        <taxon>Pseudomonadati</taxon>
        <taxon>Pseudomonadota</taxon>
        <taxon>Alphaproteobacteria</taxon>
        <taxon>Sphingomonadales</taxon>
        <taxon>Sphingomonadaceae</taxon>
        <taxon>Alterisphingorhabdus (ex Yan et al. 2024)</taxon>
    </lineage>
</organism>
<dbReference type="Proteomes" id="UP001302429">
    <property type="component" value="Chromosome"/>
</dbReference>
<keyword evidence="3" id="KW-1185">Reference proteome</keyword>
<proteinExistence type="predicted"/>
<dbReference type="EMBL" id="CP136594">
    <property type="protein sequence ID" value="WOE74506.1"/>
    <property type="molecule type" value="Genomic_DNA"/>
</dbReference>